<dbReference type="AlphaFoldDB" id="A0A562I044"/>
<organism evidence="2 3">
    <name type="scientific">Azomonas agilis</name>
    <dbReference type="NCBI Taxonomy" id="116849"/>
    <lineage>
        <taxon>Bacteria</taxon>
        <taxon>Pseudomonadati</taxon>
        <taxon>Pseudomonadota</taxon>
        <taxon>Gammaproteobacteria</taxon>
        <taxon>Pseudomonadales</taxon>
        <taxon>Pseudomonadaceae</taxon>
        <taxon>Azomonas</taxon>
    </lineage>
</organism>
<feature type="transmembrane region" description="Helical" evidence="1">
    <location>
        <begin position="60"/>
        <end position="83"/>
    </location>
</feature>
<feature type="transmembrane region" description="Helical" evidence="1">
    <location>
        <begin position="103"/>
        <end position="134"/>
    </location>
</feature>
<dbReference type="OrthoDB" id="5291921at2"/>
<proteinExistence type="predicted"/>
<accession>A0A562I044</accession>
<keyword evidence="3" id="KW-1185">Reference proteome</keyword>
<gene>
    <name evidence="2" type="ORF">LX59_02597</name>
</gene>
<evidence type="ECO:0000313" key="2">
    <source>
        <dbReference type="EMBL" id="TWH64390.1"/>
    </source>
</evidence>
<reference evidence="2 3" key="1">
    <citation type="submission" date="2019-07" db="EMBL/GenBank/DDBJ databases">
        <title>Genomic Encyclopedia of Type Strains, Phase I: the one thousand microbial genomes (KMG-I) project.</title>
        <authorList>
            <person name="Kyrpides N."/>
        </authorList>
    </citation>
    <scope>NUCLEOTIDE SEQUENCE [LARGE SCALE GENOMIC DNA]</scope>
    <source>
        <strain evidence="2 3">DSM 375</strain>
    </source>
</reference>
<comment type="caution">
    <text evidence="2">The sequence shown here is derived from an EMBL/GenBank/DDBJ whole genome shotgun (WGS) entry which is preliminary data.</text>
</comment>
<dbReference type="Proteomes" id="UP000319627">
    <property type="component" value="Unassembled WGS sequence"/>
</dbReference>
<dbReference type="RefSeq" id="WP_144572439.1">
    <property type="nucleotide sequence ID" value="NZ_VLKG01000010.1"/>
</dbReference>
<evidence type="ECO:0000313" key="3">
    <source>
        <dbReference type="Proteomes" id="UP000319627"/>
    </source>
</evidence>
<keyword evidence="1" id="KW-1133">Transmembrane helix</keyword>
<protein>
    <submittedName>
        <fullName evidence="2">Paraquat-inducible protein A</fullName>
    </submittedName>
</protein>
<sequence length="218" mass="24482">MLKLVEPPKLTDLPLEQLIACPDCDLLMQKPEIRLNQVILCPCCGCELYVFREKVVSRSLALVITALLLYIPANFLPIMYLNLMGRVTTETVWTGVWSLYHSGMPGLAIIVFLCSMVVPLLKLVCQLTVLLSISSGYFKKIGLYCYRAYHHLKEWGMLEVYLLGVLVSIIKLGDMAELGIGTGLFCFIGLLLVQVWLEVIMSPQQVWQALSEPRDASN</sequence>
<dbReference type="Pfam" id="PF04403">
    <property type="entry name" value="PqiA"/>
    <property type="match status" value="1"/>
</dbReference>
<evidence type="ECO:0000256" key="1">
    <source>
        <dbReference type="SAM" id="Phobius"/>
    </source>
</evidence>
<feature type="transmembrane region" description="Helical" evidence="1">
    <location>
        <begin position="178"/>
        <end position="197"/>
    </location>
</feature>
<keyword evidence="1" id="KW-0812">Transmembrane</keyword>
<keyword evidence="1" id="KW-0472">Membrane</keyword>
<dbReference type="InterPro" id="IPR007498">
    <property type="entry name" value="PqiA-like"/>
</dbReference>
<name>A0A562I044_9GAMM</name>
<dbReference type="EMBL" id="VLKG01000010">
    <property type="protein sequence ID" value="TWH64390.1"/>
    <property type="molecule type" value="Genomic_DNA"/>
</dbReference>